<sequence length="95" mass="10051">MSFPAKNPSFALGSRSRTGHTSLEALACRYPEATGGSGSVESSSLAQSIAIAHVRFSAFPTRMPRSEPPTTALHAVYIDHFPTVSPVQSLRSSCS</sequence>
<dbReference type="Proteomes" id="UP001168821">
    <property type="component" value="Unassembled WGS sequence"/>
</dbReference>
<proteinExistence type="predicted"/>
<evidence type="ECO:0000313" key="2">
    <source>
        <dbReference type="Proteomes" id="UP001168821"/>
    </source>
</evidence>
<comment type="caution">
    <text evidence="1">The sequence shown here is derived from an EMBL/GenBank/DDBJ whole genome shotgun (WGS) entry which is preliminary data.</text>
</comment>
<dbReference type="EMBL" id="JALNTZ010000009">
    <property type="protein sequence ID" value="KAJ3641259.1"/>
    <property type="molecule type" value="Genomic_DNA"/>
</dbReference>
<evidence type="ECO:0000313" key="1">
    <source>
        <dbReference type="EMBL" id="KAJ3641259.1"/>
    </source>
</evidence>
<dbReference type="AlphaFoldDB" id="A0AA38M3B7"/>
<protein>
    <submittedName>
        <fullName evidence="1">Uncharacterized protein</fullName>
    </submittedName>
</protein>
<accession>A0AA38M3B7</accession>
<keyword evidence="2" id="KW-1185">Reference proteome</keyword>
<reference evidence="1" key="1">
    <citation type="journal article" date="2023" name="G3 (Bethesda)">
        <title>Whole genome assemblies of Zophobas morio and Tenebrio molitor.</title>
        <authorList>
            <person name="Kaur S."/>
            <person name="Stinson S.A."/>
            <person name="diCenzo G.C."/>
        </authorList>
    </citation>
    <scope>NUCLEOTIDE SEQUENCE</scope>
    <source>
        <strain evidence="1">QUZm001</strain>
    </source>
</reference>
<gene>
    <name evidence="1" type="ORF">Zmor_027773</name>
</gene>
<organism evidence="1 2">
    <name type="scientific">Zophobas morio</name>
    <dbReference type="NCBI Taxonomy" id="2755281"/>
    <lineage>
        <taxon>Eukaryota</taxon>
        <taxon>Metazoa</taxon>
        <taxon>Ecdysozoa</taxon>
        <taxon>Arthropoda</taxon>
        <taxon>Hexapoda</taxon>
        <taxon>Insecta</taxon>
        <taxon>Pterygota</taxon>
        <taxon>Neoptera</taxon>
        <taxon>Endopterygota</taxon>
        <taxon>Coleoptera</taxon>
        <taxon>Polyphaga</taxon>
        <taxon>Cucujiformia</taxon>
        <taxon>Tenebrionidae</taxon>
        <taxon>Zophobas</taxon>
    </lineage>
</organism>
<name>A0AA38M3B7_9CUCU</name>